<reference evidence="1 2" key="1">
    <citation type="submission" date="2008-03" db="EMBL/GenBank/DDBJ databases">
        <title>Complete sequence of plasmid5 of Methylobacterium radiotolerans JCM 2831.</title>
        <authorList>
            <consortium name="US DOE Joint Genome Institute"/>
            <person name="Copeland A."/>
            <person name="Lucas S."/>
            <person name="Lapidus A."/>
            <person name="Glavina del Rio T."/>
            <person name="Dalin E."/>
            <person name="Tice H."/>
            <person name="Bruce D."/>
            <person name="Goodwin L."/>
            <person name="Pitluck S."/>
            <person name="Kiss H."/>
            <person name="Brettin T."/>
            <person name="Detter J.C."/>
            <person name="Han C."/>
            <person name="Kuske C.R."/>
            <person name="Schmutz J."/>
            <person name="Larimer F."/>
            <person name="Land M."/>
            <person name="Hauser L."/>
            <person name="Kyrpides N."/>
            <person name="Mikhailova N."/>
            <person name="Marx C.J."/>
            <person name="Richardson P."/>
        </authorList>
    </citation>
    <scope>NUCLEOTIDE SEQUENCE [LARGE SCALE GENOMIC DNA]</scope>
    <source>
        <strain evidence="2">ATCC 27329 / DSM 1819 / JCM 2831 / NBRC 15690 / NCIMB 10815 / 0-1</strain>
        <plasmid evidence="2">Plasmid pMRAD05</plasmid>
    </source>
</reference>
<dbReference type="InterPro" id="IPR045861">
    <property type="entry name" value="CorA_cytoplasmic_dom"/>
</dbReference>
<dbReference type="Pfam" id="PF01544">
    <property type="entry name" value="CorA"/>
    <property type="match status" value="1"/>
</dbReference>
<dbReference type="PATRIC" id="fig|426355.14.peg.6463"/>
<name>B1MA62_METRJ</name>
<accession>B1MA62</accession>
<organism evidence="1 2">
    <name type="scientific">Methylobacterium radiotolerans (strain ATCC 27329 / DSM 1819 / JCM 2831 / NBRC 15690 / NCIMB 10815 / 0-1)</name>
    <dbReference type="NCBI Taxonomy" id="426355"/>
    <lineage>
        <taxon>Bacteria</taxon>
        <taxon>Pseudomonadati</taxon>
        <taxon>Pseudomonadota</taxon>
        <taxon>Alphaproteobacteria</taxon>
        <taxon>Hyphomicrobiales</taxon>
        <taxon>Methylobacteriaceae</taxon>
        <taxon>Methylobacterium</taxon>
    </lineage>
</organism>
<dbReference type="GO" id="GO:0016020">
    <property type="term" value="C:membrane"/>
    <property type="evidence" value="ECO:0007669"/>
    <property type="project" value="InterPro"/>
</dbReference>
<dbReference type="InterPro" id="IPR002523">
    <property type="entry name" value="MgTranspt_CorA/ZnTranspt_ZntB"/>
</dbReference>
<gene>
    <name evidence="1" type="ordered locus">Mrad2831_6473</name>
</gene>
<proteinExistence type="predicted"/>
<dbReference type="GeneID" id="6142589"/>
<keyword evidence="1" id="KW-0614">Plasmid</keyword>
<dbReference type="OrthoDB" id="9803416at2"/>
<sequence length="298" mass="33538">MEHRRAVILTFARGETCLHPLDRFPLEDRRQRLTHALWVDLLAATSEEIALVSATLHVELFSPDELHEIEESSRIFVEQDDLNLICWLPSFEGEVPINMPVGLIADHERLISMRQGDFPAFRTYTEPRRRSGLPRVASSADMLVDLLDTIVGHLASTLRTLEQDLNSLTTEIFSDDERPRTRFPRPRGFRGRTSFRDLKGIVQRLGRRNALVANLRDSAVTLSTLIPFIIANGRHWAGPDAVARLKLVGKDIASLRDYTGQLSAEISFLLDSTMGLITIDENQSMKFLGVAALVVAFV</sequence>
<protein>
    <submittedName>
        <fullName evidence="1">Mg2+ and Co2+ transporter-like protein</fullName>
    </submittedName>
</protein>
<dbReference type="GO" id="GO:0046873">
    <property type="term" value="F:metal ion transmembrane transporter activity"/>
    <property type="evidence" value="ECO:0007669"/>
    <property type="project" value="InterPro"/>
</dbReference>
<evidence type="ECO:0000313" key="2">
    <source>
        <dbReference type="Proteomes" id="UP000006589"/>
    </source>
</evidence>
<evidence type="ECO:0000313" key="1">
    <source>
        <dbReference type="EMBL" id="ACB28387.1"/>
    </source>
</evidence>
<dbReference type="AlphaFoldDB" id="B1MA62"/>
<dbReference type="RefSeq" id="WP_012340196.1">
    <property type="nucleotide sequence ID" value="NC_010518.1"/>
</dbReference>
<dbReference type="SUPFAM" id="SSF143865">
    <property type="entry name" value="CorA soluble domain-like"/>
    <property type="match status" value="1"/>
</dbReference>
<dbReference type="EMBL" id="CP001006">
    <property type="protein sequence ID" value="ACB28387.1"/>
    <property type="molecule type" value="Genomic_DNA"/>
</dbReference>
<dbReference type="KEGG" id="mrd:Mrad2831_6473"/>
<dbReference type="HOGENOM" id="CLU_933213_0_0_5"/>
<dbReference type="Proteomes" id="UP000006589">
    <property type="component" value="Plasmid pMRAD05"/>
</dbReference>
<geneLocation type="plasmid" evidence="1 2">
    <name>pMRAD05</name>
</geneLocation>